<dbReference type="InterPro" id="IPR013762">
    <property type="entry name" value="Integrase-like_cat_sf"/>
</dbReference>
<evidence type="ECO:0000313" key="2">
    <source>
        <dbReference type="EMBL" id="ABQ31540.1"/>
    </source>
</evidence>
<evidence type="ECO:0000256" key="1">
    <source>
        <dbReference type="ARBA" id="ARBA00023172"/>
    </source>
</evidence>
<dbReference type="EMBL" id="CP000697">
    <property type="protein sequence ID" value="ABQ31540.1"/>
    <property type="molecule type" value="Genomic_DNA"/>
</dbReference>
<proteinExistence type="predicted"/>
<dbReference type="SUPFAM" id="SSF56349">
    <property type="entry name" value="DNA breaking-rejoining enzymes"/>
    <property type="match status" value="1"/>
</dbReference>
<dbReference type="HOGENOM" id="CLU_063183_0_0_5"/>
<reference evidence="2 3" key="1">
    <citation type="submission" date="2007-05" db="EMBL/GenBank/DDBJ databases">
        <title>Complete sequence of chromosome of Acidiphilium cryptum JF-5.</title>
        <authorList>
            <consortium name="US DOE Joint Genome Institute"/>
            <person name="Copeland A."/>
            <person name="Lucas S."/>
            <person name="Lapidus A."/>
            <person name="Barry K."/>
            <person name="Detter J.C."/>
            <person name="Glavina del Rio T."/>
            <person name="Hammon N."/>
            <person name="Israni S."/>
            <person name="Dalin E."/>
            <person name="Tice H."/>
            <person name="Pitluck S."/>
            <person name="Sims D."/>
            <person name="Brettin T."/>
            <person name="Bruce D."/>
            <person name="Han C."/>
            <person name="Schmutz J."/>
            <person name="Larimer F."/>
            <person name="Land M."/>
            <person name="Hauser L."/>
            <person name="Kyrpides N."/>
            <person name="Kim E."/>
            <person name="Magnuson T."/>
            <person name="Richardson P."/>
        </authorList>
    </citation>
    <scope>NUCLEOTIDE SEQUENCE [LARGE SCALE GENOMIC DNA]</scope>
    <source>
        <strain evidence="2 3">JF-5</strain>
    </source>
</reference>
<dbReference type="Proteomes" id="UP000000245">
    <property type="component" value="Chromosome"/>
</dbReference>
<dbReference type="KEGG" id="acr:Acry_2346"/>
<dbReference type="GO" id="GO:0006310">
    <property type="term" value="P:DNA recombination"/>
    <property type="evidence" value="ECO:0007669"/>
    <property type="project" value="UniProtKB-KW"/>
</dbReference>
<dbReference type="Gene3D" id="1.10.443.10">
    <property type="entry name" value="Intergrase catalytic core"/>
    <property type="match status" value="1"/>
</dbReference>
<dbReference type="GO" id="GO:0015074">
    <property type="term" value="P:DNA integration"/>
    <property type="evidence" value="ECO:0007669"/>
    <property type="project" value="InterPro"/>
</dbReference>
<dbReference type="InterPro" id="IPR011010">
    <property type="entry name" value="DNA_brk_join_enz"/>
</dbReference>
<protein>
    <recommendedName>
        <fullName evidence="4">Phage integrase family protein</fullName>
    </recommendedName>
</protein>
<dbReference type="RefSeq" id="WP_012039987.1">
    <property type="nucleotide sequence ID" value="NC_009484.1"/>
</dbReference>
<keyword evidence="1" id="KW-0233">DNA recombination</keyword>
<evidence type="ECO:0000313" key="3">
    <source>
        <dbReference type="Proteomes" id="UP000000245"/>
    </source>
</evidence>
<accession>A5G108</accession>
<keyword evidence="3" id="KW-1185">Reference proteome</keyword>
<dbReference type="GO" id="GO:0003677">
    <property type="term" value="F:DNA binding"/>
    <property type="evidence" value="ECO:0007669"/>
    <property type="project" value="InterPro"/>
</dbReference>
<dbReference type="eggNOG" id="COG4974">
    <property type="taxonomic scope" value="Bacteria"/>
</dbReference>
<evidence type="ECO:0008006" key="4">
    <source>
        <dbReference type="Google" id="ProtNLM"/>
    </source>
</evidence>
<dbReference type="STRING" id="349163.Acry_2346"/>
<organism evidence="2 3">
    <name type="scientific">Acidiphilium cryptum (strain JF-5)</name>
    <dbReference type="NCBI Taxonomy" id="349163"/>
    <lineage>
        <taxon>Bacteria</taxon>
        <taxon>Pseudomonadati</taxon>
        <taxon>Pseudomonadota</taxon>
        <taxon>Alphaproteobacteria</taxon>
        <taxon>Acetobacterales</taxon>
        <taxon>Acidocellaceae</taxon>
        <taxon>Acidiphilium</taxon>
    </lineage>
</organism>
<dbReference type="AlphaFoldDB" id="A5G108"/>
<sequence length="374" mass="42123">MRDLGEQRPASQDEARLARRLARYLATWPAIDRQRWEQNCAPADPLDDPGYGSTLRLASRHKIARGYTYWLRFLDEAGWLDPAAPPGARISHARSAAWFRALMARGNAPFTIAGRFAELNLAIRVLAPEADRTCILQPNGASIRQRLFMDKRELLIPDARILYAEGLRLMGTAEQCRTRRKALLQFRDGLIFAVLSARARRLRTTAQTMATDNLHKVDGRYRIDYRPDQIKTARRDNVLLPARLTPFIDRYLGEIRPALLRGTDHGALWVGTLGKPLAEPGIEKLVRVRSKALLGVAIGPHRFRHALGTTAPLVNRTEPGLARAVLDISEAVAAEHYNRANAIIATEFFQAEMLAATQAANDHARLEKIRRRRE</sequence>
<name>A5G108_ACICJ</name>
<gene>
    <name evidence="2" type="ordered locus">Acry_2346</name>
</gene>